<dbReference type="EMBL" id="BIFR01000001">
    <property type="protein sequence ID" value="GCE14135.1"/>
    <property type="molecule type" value="Genomic_DNA"/>
</dbReference>
<protein>
    <recommendedName>
        <fullName evidence="4">Transposase</fullName>
    </recommendedName>
</protein>
<evidence type="ECO:0000313" key="1">
    <source>
        <dbReference type="EMBL" id="GCE12307.1"/>
    </source>
</evidence>
<dbReference type="EMBL" id="BIFR01000001">
    <property type="protein sequence ID" value="GCE12307.1"/>
    <property type="molecule type" value="Genomic_DNA"/>
</dbReference>
<evidence type="ECO:0000313" key="2">
    <source>
        <dbReference type="EMBL" id="GCE14135.1"/>
    </source>
</evidence>
<reference evidence="3" key="1">
    <citation type="submission" date="2018-12" db="EMBL/GenBank/DDBJ databases">
        <title>Tengunoibacter tsumagoiensis gen. nov., sp. nov., Dictyobacter kobayashii sp. nov., D. alpinus sp. nov., and D. joshuensis sp. nov. and description of Dictyobacteraceae fam. nov. within the order Ktedonobacterales isolated from Tengu-no-mugimeshi.</title>
        <authorList>
            <person name="Wang C.M."/>
            <person name="Zheng Y."/>
            <person name="Sakai Y."/>
            <person name="Toyoda A."/>
            <person name="Minakuchi Y."/>
            <person name="Abe K."/>
            <person name="Yokota A."/>
            <person name="Yabe S."/>
        </authorList>
    </citation>
    <scope>NUCLEOTIDE SEQUENCE [LARGE SCALE GENOMIC DNA]</scope>
    <source>
        <strain evidence="3">Uno3</strain>
    </source>
</reference>
<sequence>MNHCSTIEQRVDIISQMLAQPRHGLVSQLSRTYQVSRQTLYRWAASGRKALHEAMGAPLVPLKQKTSLATLVLTLLIENHARYRGIQSTLKRLHGIRISIGSICTIIQDAGQRAQAWMNRQRAQAPRTLALDEQYSSQRGKAYLNVIDVHSGQVWASIPPVAVDGESWTLVLWSLSEQGIEPVHTVSDGGRAIADALSHLELDQTHQRDVWHLFHVAAQVQGRLERAVKAEQDRLPALQRQAERVAAGKHVQGRPSGRTLHQQHIVLAQMQSVADAVRYLCEQLHALLDVVVLHDGAIMSSSFREQELQTIVALLDEVAMLAQPGLQQHLAMLSKQLRLALPHALLFARLLDGSQEQALSRLGSQAVALLAWAWQRRSVLGPSSQDLLRDLPSLWQAQASLLFTAWDRAVRASSAVENWHSIVRPHLAVHRTLSAGMLALLAVWQNHRIAPRGLHEGLSPLQRTGSTEDQPDWLAALGYPVLVV</sequence>
<proteinExistence type="predicted"/>
<reference evidence="1" key="2">
    <citation type="journal article" date="2019" name="Int. J. Syst. Evol. Microbiol.">
        <title>Tengunoibacter tsumagoiensis gen. nov., sp. nov., Dictyobacter kobayashii sp. nov., Dictyobacter alpinus sp. nov., and description of Dictyobacteraceae fam. nov. within the order Ktedonobacterales isolated from Tengu-no-mugimeshi, a soil-like granular mass of micro-organisms, and emended descriptions of the genera Ktedonobacter and Dictyobacter.</title>
        <authorList>
            <person name="Wang C."/>
            <person name="Zheng Y."/>
            <person name="Sakai Y."/>
            <person name="Toyoda A."/>
            <person name="Minakuchi Y."/>
            <person name="Abe K."/>
            <person name="Yokota A."/>
            <person name="Yabe S."/>
        </authorList>
    </citation>
    <scope>NUCLEOTIDE SEQUENCE</scope>
    <source>
        <strain evidence="1">Uno3</strain>
    </source>
</reference>
<organism evidence="1 3">
    <name type="scientific">Tengunoibacter tsumagoiensis</name>
    <dbReference type="NCBI Taxonomy" id="2014871"/>
    <lineage>
        <taxon>Bacteria</taxon>
        <taxon>Bacillati</taxon>
        <taxon>Chloroflexota</taxon>
        <taxon>Ktedonobacteria</taxon>
        <taxon>Ktedonobacterales</taxon>
        <taxon>Dictyobacteraceae</taxon>
        <taxon>Tengunoibacter</taxon>
    </lineage>
</organism>
<dbReference type="Proteomes" id="UP000287352">
    <property type="component" value="Unassembled WGS sequence"/>
</dbReference>
<evidence type="ECO:0000313" key="3">
    <source>
        <dbReference type="Proteomes" id="UP000287352"/>
    </source>
</evidence>
<comment type="caution">
    <text evidence="1">The sequence shown here is derived from an EMBL/GenBank/DDBJ whole genome shotgun (WGS) entry which is preliminary data.</text>
</comment>
<dbReference type="OrthoDB" id="144863at2"/>
<evidence type="ECO:0008006" key="4">
    <source>
        <dbReference type="Google" id="ProtNLM"/>
    </source>
</evidence>
<accession>A0A401ZZL2</accession>
<name>A0A401ZZL2_9CHLR</name>
<dbReference type="AlphaFoldDB" id="A0A401ZZL2"/>
<dbReference type="RefSeq" id="WP_126579943.1">
    <property type="nucleotide sequence ID" value="NZ_BIFR01000001.1"/>
</dbReference>
<gene>
    <name evidence="1" type="ORF">KTT_21660</name>
    <name evidence="2" type="ORF">KTT_39940</name>
</gene>
<keyword evidence="3" id="KW-1185">Reference proteome</keyword>